<name>A0A1M2VJ89_TRAPU</name>
<dbReference type="GO" id="GO:0034975">
    <property type="term" value="P:protein folding in endoplasmic reticulum"/>
    <property type="evidence" value="ECO:0007669"/>
    <property type="project" value="TreeGrafter"/>
</dbReference>
<evidence type="ECO:0000256" key="2">
    <source>
        <dbReference type="ARBA" id="ARBA00022729"/>
    </source>
</evidence>
<dbReference type="Pfam" id="PF00226">
    <property type="entry name" value="DnaJ"/>
    <property type="match status" value="1"/>
</dbReference>
<keyword evidence="2 5" id="KW-0732">Signal</keyword>
<dbReference type="InterPro" id="IPR019734">
    <property type="entry name" value="TPR_rpt"/>
</dbReference>
<comment type="subcellular location">
    <subcellularLocation>
        <location evidence="1">Endoplasmic reticulum</location>
    </subcellularLocation>
</comment>
<dbReference type="AlphaFoldDB" id="A0A1M2VJ89"/>
<dbReference type="CDD" id="cd06257">
    <property type="entry name" value="DnaJ"/>
    <property type="match status" value="1"/>
</dbReference>
<dbReference type="SMART" id="SM00028">
    <property type="entry name" value="TPR"/>
    <property type="match status" value="5"/>
</dbReference>
<keyword evidence="3" id="KW-0256">Endoplasmic reticulum</keyword>
<dbReference type="OrthoDB" id="1726119at2759"/>
<dbReference type="Pfam" id="PF13432">
    <property type="entry name" value="TPR_16"/>
    <property type="match status" value="1"/>
</dbReference>
<comment type="caution">
    <text evidence="7">The sequence shown here is derived from an EMBL/GenBank/DDBJ whole genome shotgun (WGS) entry which is preliminary data.</text>
</comment>
<dbReference type="STRING" id="154538.A0A1M2VJ89"/>
<dbReference type="PROSITE" id="PS50076">
    <property type="entry name" value="DNAJ_2"/>
    <property type="match status" value="1"/>
</dbReference>
<protein>
    <submittedName>
        <fullName evidence="7">DnaJ subfamily C member 3-like protein</fullName>
    </submittedName>
</protein>
<feature type="domain" description="J" evidence="6">
    <location>
        <begin position="435"/>
        <end position="496"/>
    </location>
</feature>
<evidence type="ECO:0000256" key="3">
    <source>
        <dbReference type="ARBA" id="ARBA00022824"/>
    </source>
</evidence>
<evidence type="ECO:0000313" key="7">
    <source>
        <dbReference type="EMBL" id="OJT07659.1"/>
    </source>
</evidence>
<dbReference type="InterPro" id="IPR036869">
    <property type="entry name" value="J_dom_sf"/>
</dbReference>
<dbReference type="GO" id="GO:0051087">
    <property type="term" value="F:protein-folding chaperone binding"/>
    <property type="evidence" value="ECO:0007669"/>
    <property type="project" value="TreeGrafter"/>
</dbReference>
<evidence type="ECO:0000256" key="4">
    <source>
        <dbReference type="SAM" id="MobiDB-lite"/>
    </source>
</evidence>
<organism evidence="7 8">
    <name type="scientific">Trametes pubescens</name>
    <name type="common">White-rot fungus</name>
    <dbReference type="NCBI Taxonomy" id="154538"/>
    <lineage>
        <taxon>Eukaryota</taxon>
        <taxon>Fungi</taxon>
        <taxon>Dikarya</taxon>
        <taxon>Basidiomycota</taxon>
        <taxon>Agaricomycotina</taxon>
        <taxon>Agaricomycetes</taxon>
        <taxon>Polyporales</taxon>
        <taxon>Polyporaceae</taxon>
        <taxon>Trametes</taxon>
    </lineage>
</organism>
<dbReference type="PANTHER" id="PTHR44140:SF2">
    <property type="entry name" value="LD25575P"/>
    <property type="match status" value="1"/>
</dbReference>
<dbReference type="SMART" id="SM00271">
    <property type="entry name" value="DnaJ"/>
    <property type="match status" value="1"/>
</dbReference>
<dbReference type="PANTHER" id="PTHR44140">
    <property type="entry name" value="LD25575P"/>
    <property type="match status" value="1"/>
</dbReference>
<dbReference type="GO" id="GO:0005783">
    <property type="term" value="C:endoplasmic reticulum"/>
    <property type="evidence" value="ECO:0007669"/>
    <property type="project" value="UniProtKB-SubCell"/>
</dbReference>
<feature type="signal peptide" evidence="5">
    <location>
        <begin position="1"/>
        <end position="22"/>
    </location>
</feature>
<evidence type="ECO:0000313" key="8">
    <source>
        <dbReference type="Proteomes" id="UP000184267"/>
    </source>
</evidence>
<evidence type="ECO:0000256" key="5">
    <source>
        <dbReference type="SAM" id="SignalP"/>
    </source>
</evidence>
<proteinExistence type="predicted"/>
<gene>
    <name evidence="7" type="ORF">TRAPUB_1484</name>
</gene>
<keyword evidence="8" id="KW-1185">Reference proteome</keyword>
<dbReference type="SUPFAM" id="SSF48452">
    <property type="entry name" value="TPR-like"/>
    <property type="match status" value="1"/>
</dbReference>
<evidence type="ECO:0000259" key="6">
    <source>
        <dbReference type="PROSITE" id="PS50076"/>
    </source>
</evidence>
<dbReference type="Proteomes" id="UP000184267">
    <property type="component" value="Unassembled WGS sequence"/>
</dbReference>
<dbReference type="SUPFAM" id="SSF46565">
    <property type="entry name" value="Chaperone J-domain"/>
    <property type="match status" value="1"/>
</dbReference>
<dbReference type="GO" id="GO:0051787">
    <property type="term" value="F:misfolded protein binding"/>
    <property type="evidence" value="ECO:0007669"/>
    <property type="project" value="TreeGrafter"/>
</dbReference>
<dbReference type="EMBL" id="MNAD01001146">
    <property type="protein sequence ID" value="OJT07659.1"/>
    <property type="molecule type" value="Genomic_DNA"/>
</dbReference>
<dbReference type="Gene3D" id="1.25.40.10">
    <property type="entry name" value="Tetratricopeptide repeat domain"/>
    <property type="match status" value="1"/>
</dbReference>
<dbReference type="OMA" id="PFAHFQH"/>
<accession>A0A1M2VJ89</accession>
<feature type="chain" id="PRO_5013109674" evidence="5">
    <location>
        <begin position="23"/>
        <end position="545"/>
    </location>
</feature>
<dbReference type="PRINTS" id="PR00625">
    <property type="entry name" value="JDOMAIN"/>
</dbReference>
<dbReference type="InterPro" id="IPR011990">
    <property type="entry name" value="TPR-like_helical_dom_sf"/>
</dbReference>
<sequence>MILRLSILLPLLLVGLVYTANAEQQTLSGSGGALYPPGLVPLISRADTLLTAGQFNDAAKAYSEALEQAPTDYLLYYKRATAYYSLGRHPAALADFDQVLGLTNDTFDKANLMKARIYAKEGKFTEARDALRKYSTKVKGDQGSQEVMMSITEGELATKKVAQAIRAKLWSACVEAASMALSTASHSVKLRQQRADCSMAAGDIESAVADLSRLSQLSTPTTAVWMKMARLGYFLYPYESPESHSPGMATLKQCLHYDPDSRQCLSLHRLVKAFDKNFKNLDKFMQAENWRSAVKLLLGPDESGTDGFAAKFDAALAEHTTREALEVHPQIPIPDGLKSSPRRAVILRSICRSYVKMNLAKKGEQWCTALLEMQDLENDTDGLIGRSEAMLAKEEWEEAVRLLERAFEASGRSDREIHQRLQKAQKLLKLSKQKDYYKVLGVARDADTKTIKKAYRKAVMTAHPDKGGSEAKMATVNEAYEVLSNPELRQRFDNGDDPNDPSAQQGGNPFQGGFNGGFNQFFQHGGAFHFPSGGFQFHHSGPGHH</sequence>
<dbReference type="InterPro" id="IPR001623">
    <property type="entry name" value="DnaJ_domain"/>
</dbReference>
<dbReference type="Gene3D" id="1.10.287.110">
    <property type="entry name" value="DnaJ domain"/>
    <property type="match status" value="1"/>
</dbReference>
<dbReference type="Pfam" id="PF13181">
    <property type="entry name" value="TPR_8"/>
    <property type="match status" value="1"/>
</dbReference>
<evidence type="ECO:0000256" key="1">
    <source>
        <dbReference type="ARBA" id="ARBA00004240"/>
    </source>
</evidence>
<reference evidence="7 8" key="1">
    <citation type="submission" date="2016-10" db="EMBL/GenBank/DDBJ databases">
        <title>Genome sequence of the basidiomycete white-rot fungus Trametes pubescens.</title>
        <authorList>
            <person name="Makela M.R."/>
            <person name="Granchi Z."/>
            <person name="Peng M."/>
            <person name="De Vries R.P."/>
            <person name="Grigoriev I."/>
            <person name="Riley R."/>
            <person name="Hilden K."/>
        </authorList>
    </citation>
    <scope>NUCLEOTIDE SEQUENCE [LARGE SCALE GENOMIC DNA]</scope>
    <source>
        <strain evidence="7 8">FBCC735</strain>
    </source>
</reference>
<feature type="region of interest" description="Disordered" evidence="4">
    <location>
        <begin position="489"/>
        <end position="516"/>
    </location>
</feature>
<dbReference type="InterPro" id="IPR051727">
    <property type="entry name" value="DnaJ_C3_Co-chaperones"/>
</dbReference>